<evidence type="ECO:0000313" key="1">
    <source>
        <dbReference type="EMBL" id="RIH79731.1"/>
    </source>
</evidence>
<proteinExistence type="predicted"/>
<accession>A0A399EBN8</accession>
<protein>
    <submittedName>
        <fullName evidence="1">Uncharacterized protein</fullName>
    </submittedName>
</protein>
<evidence type="ECO:0000313" key="2">
    <source>
        <dbReference type="Proteomes" id="UP000265715"/>
    </source>
</evidence>
<name>A0A399EBN8_9DEIN</name>
<dbReference type="EMBL" id="QXDL01000242">
    <property type="protein sequence ID" value="RIH79731.1"/>
    <property type="molecule type" value="Genomic_DNA"/>
</dbReference>
<keyword evidence="2" id="KW-1185">Reference proteome</keyword>
<organism evidence="1 2">
    <name type="scientific">Calidithermus terrae</name>
    <dbReference type="NCBI Taxonomy" id="1408545"/>
    <lineage>
        <taxon>Bacteria</taxon>
        <taxon>Thermotogati</taxon>
        <taxon>Deinococcota</taxon>
        <taxon>Deinococci</taxon>
        <taxon>Thermales</taxon>
        <taxon>Thermaceae</taxon>
        <taxon>Calidithermus</taxon>
    </lineage>
</organism>
<dbReference type="AlphaFoldDB" id="A0A399EBN8"/>
<dbReference type="Proteomes" id="UP000265715">
    <property type="component" value="Unassembled WGS sequence"/>
</dbReference>
<sequence>MRKPCHALLTDPRYEPSLWSRRQRAYLGAYLS</sequence>
<comment type="caution">
    <text evidence="1">The sequence shown here is derived from an EMBL/GenBank/DDBJ whole genome shotgun (WGS) entry which is preliminary data.</text>
</comment>
<reference evidence="1 2" key="1">
    <citation type="submission" date="2018-08" db="EMBL/GenBank/DDBJ databases">
        <title>Meiothermus terrae DSM 26712 genome sequencing project.</title>
        <authorList>
            <person name="Da Costa M.S."/>
            <person name="Albuquerque L."/>
            <person name="Raposo P."/>
            <person name="Froufe H.J.C."/>
            <person name="Barroso C.S."/>
            <person name="Egas C."/>
        </authorList>
    </citation>
    <scope>NUCLEOTIDE SEQUENCE [LARGE SCALE GENOMIC DNA]</scope>
    <source>
        <strain evidence="1 2">DSM 26712</strain>
    </source>
</reference>
<gene>
    <name evidence="1" type="ORF">Mterra_03577</name>
</gene>